<gene>
    <name evidence="2" type="ORF">SLNWT_4314</name>
</gene>
<dbReference type="AlphaFoldDB" id="A0A0B5EZ87"/>
<feature type="region of interest" description="Disordered" evidence="1">
    <location>
        <begin position="25"/>
        <end position="249"/>
    </location>
</feature>
<proteinExistence type="predicted"/>
<dbReference type="EMBL" id="CP010519">
    <property type="protein sequence ID" value="AJE84690.1"/>
    <property type="molecule type" value="Genomic_DNA"/>
</dbReference>
<feature type="compositionally biased region" description="Basic and acidic residues" evidence="1">
    <location>
        <begin position="118"/>
        <end position="134"/>
    </location>
</feature>
<feature type="compositionally biased region" description="Polar residues" evidence="1">
    <location>
        <begin position="103"/>
        <end position="113"/>
    </location>
</feature>
<evidence type="ECO:0000313" key="3">
    <source>
        <dbReference type="Proteomes" id="UP000031523"/>
    </source>
</evidence>
<organism evidence="2 3">
    <name type="scientific">Streptomyces albus (strain ATCC 21838 / DSM 41398 / FERM P-419 / JCM 4703 / NBRC 107858)</name>
    <dbReference type="NCBI Taxonomy" id="1081613"/>
    <lineage>
        <taxon>Bacteria</taxon>
        <taxon>Bacillati</taxon>
        <taxon>Actinomycetota</taxon>
        <taxon>Actinomycetes</taxon>
        <taxon>Kitasatosporales</taxon>
        <taxon>Streptomycetaceae</taxon>
        <taxon>Streptomyces</taxon>
    </lineage>
</organism>
<reference evidence="2 3" key="1">
    <citation type="submission" date="2015-01" db="EMBL/GenBank/DDBJ databases">
        <title>Enhanced salinomycin production by adjusting the supply of polyketide extender units in Streptomyce albus DSM 41398.</title>
        <authorList>
            <person name="Lu C."/>
        </authorList>
    </citation>
    <scope>NUCLEOTIDE SEQUENCE [LARGE SCALE GENOMIC DNA]</scope>
    <source>
        <strain evidence="3">ATCC 21838 / DSM 41398 / FERM P-419 / JCM 4703 / NBRC 107858</strain>
    </source>
</reference>
<accession>A0A0B5EZ87</accession>
<protein>
    <submittedName>
        <fullName evidence="2">Uncharacterized protein</fullName>
    </submittedName>
</protein>
<name>A0A0B5EZ87_STRA4</name>
<sequence>MPLALPVRTLLRSIRKLCFRFPCAAARPPSHETPRKALPYPQAKAWLRSGRNSTVGGPRKGAEGGPRLRARSGSGSTRPPGTPPPSHAPRESPTRKWRGSRSGPCQMTTSGSQLIAPRTDREGAAPGIAEDHPWAKRGAPTVVRTTFGDGTKWTARSAGARSRTDSRTLAGEPAEVQTSGGRGLGAGRTGTAGRGTGWRRTHRPAGTARCSSGSHAGRRPPWARSTTATHCSSTPSRTACWATRRPPAP</sequence>
<dbReference type="Proteomes" id="UP000031523">
    <property type="component" value="Chromosome"/>
</dbReference>
<feature type="compositionally biased region" description="Gly residues" evidence="1">
    <location>
        <begin position="180"/>
        <end position="196"/>
    </location>
</feature>
<evidence type="ECO:0000256" key="1">
    <source>
        <dbReference type="SAM" id="MobiDB-lite"/>
    </source>
</evidence>
<feature type="compositionally biased region" description="Polar residues" evidence="1">
    <location>
        <begin position="224"/>
        <end position="237"/>
    </location>
</feature>
<evidence type="ECO:0000313" key="2">
    <source>
        <dbReference type="EMBL" id="AJE84690.1"/>
    </source>
</evidence>
<keyword evidence="3" id="KW-1185">Reference proteome</keyword>
<dbReference type="KEGG" id="sals:SLNWT_4314"/>